<dbReference type="RefSeq" id="WP_310290895.1">
    <property type="nucleotide sequence ID" value="NZ_BAAAWO010000001.1"/>
</dbReference>
<evidence type="ECO:0000256" key="3">
    <source>
        <dbReference type="ARBA" id="ARBA00022448"/>
    </source>
</evidence>
<keyword evidence="12" id="KW-1185">Reference proteome</keyword>
<reference evidence="11 12" key="1">
    <citation type="submission" date="2023-07" db="EMBL/GenBank/DDBJ databases">
        <title>Sequencing the genomes of 1000 actinobacteria strains.</title>
        <authorList>
            <person name="Klenk H.-P."/>
        </authorList>
    </citation>
    <scope>NUCLEOTIDE SEQUENCE [LARGE SCALE GENOMIC DNA]</scope>
    <source>
        <strain evidence="11 12">DSM 20167</strain>
    </source>
</reference>
<dbReference type="Proteomes" id="UP001183817">
    <property type="component" value="Unassembled WGS sequence"/>
</dbReference>
<evidence type="ECO:0000256" key="8">
    <source>
        <dbReference type="ARBA" id="ARBA00023136"/>
    </source>
</evidence>
<proteinExistence type="inferred from homology"/>
<evidence type="ECO:0000256" key="4">
    <source>
        <dbReference type="ARBA" id="ARBA00022475"/>
    </source>
</evidence>
<evidence type="ECO:0000256" key="6">
    <source>
        <dbReference type="ARBA" id="ARBA00022847"/>
    </source>
</evidence>
<sequence length="456" mass="49259">MSDSTTATALTALPGSAMDRKEKRKIILGVGVGNALEWYDWTAYSIFAAYFAGQFFHAKDPVTALLGTLAIFGAGFFMRPLGGLFFGWFADKYGRRQAMSVSMLITAGGSLLIGISPNYQMIGAAAAVFLLLGRMLQGLGHGGEVVSSFTYVTEMAPRKSRGLWSSSVFVFVTLGVIAATLLGAILSSTLGTDAVREWAWRVPFILGGLLGVYALYLRRKLDETPMFRAKVEAAAAARAAGLAIPRTRGLGREIWRHRRACLRIVGLAAGGTVMFYVWSIMAPAFAMGPLKMDPTQVLWISTGANVFFMACLVFWGWLSDRVGRKFNWYFFAVGAIVLIIPLTLVLNGGPEVWRLAFYMGIGMVLISAPTAIMPATFPEQFPTHVRAVGMGLPYSIAGALAGGTAPYLQTWLYSQGNPRIFDIYLMVLCAFVLVAAIASPETRGKDLNDGSLVDAA</sequence>
<keyword evidence="4" id="KW-1003">Cell membrane</keyword>
<dbReference type="InterPro" id="IPR036259">
    <property type="entry name" value="MFS_trans_sf"/>
</dbReference>
<feature type="transmembrane region" description="Helical" evidence="9">
    <location>
        <begin position="64"/>
        <end position="86"/>
    </location>
</feature>
<feature type="transmembrane region" description="Helical" evidence="9">
    <location>
        <begin position="260"/>
        <end position="285"/>
    </location>
</feature>
<dbReference type="PROSITE" id="PS50850">
    <property type="entry name" value="MFS"/>
    <property type="match status" value="1"/>
</dbReference>
<evidence type="ECO:0000313" key="12">
    <source>
        <dbReference type="Proteomes" id="UP001183817"/>
    </source>
</evidence>
<keyword evidence="8 9" id="KW-0472">Membrane</keyword>
<evidence type="ECO:0000259" key="10">
    <source>
        <dbReference type="PROSITE" id="PS50850"/>
    </source>
</evidence>
<feature type="transmembrane region" description="Helical" evidence="9">
    <location>
        <begin position="121"/>
        <end position="142"/>
    </location>
</feature>
<comment type="subcellular location">
    <subcellularLocation>
        <location evidence="1">Cell membrane</location>
        <topology evidence="1">Multi-pass membrane protein</topology>
    </subcellularLocation>
</comment>
<organism evidence="11 12">
    <name type="scientific">Paeniglutamicibacter sulfureus</name>
    <dbReference type="NCBI Taxonomy" id="43666"/>
    <lineage>
        <taxon>Bacteria</taxon>
        <taxon>Bacillati</taxon>
        <taxon>Actinomycetota</taxon>
        <taxon>Actinomycetes</taxon>
        <taxon>Micrococcales</taxon>
        <taxon>Micrococcaceae</taxon>
        <taxon>Paeniglutamicibacter</taxon>
    </lineage>
</organism>
<dbReference type="InterPro" id="IPR011701">
    <property type="entry name" value="MFS"/>
</dbReference>
<feature type="transmembrane region" description="Helical" evidence="9">
    <location>
        <begin position="329"/>
        <end position="349"/>
    </location>
</feature>
<comment type="caution">
    <text evidence="11">The sequence shown here is derived from an EMBL/GenBank/DDBJ whole genome shotgun (WGS) entry which is preliminary data.</text>
</comment>
<name>A0ABU2BJQ3_9MICC</name>
<gene>
    <name evidence="11" type="ORF">J2S64_002524</name>
</gene>
<feature type="transmembrane region" description="Helical" evidence="9">
    <location>
        <begin position="198"/>
        <end position="217"/>
    </location>
</feature>
<feature type="domain" description="Major facilitator superfamily (MFS) profile" evidence="10">
    <location>
        <begin position="26"/>
        <end position="443"/>
    </location>
</feature>
<feature type="transmembrane region" description="Helical" evidence="9">
    <location>
        <begin position="297"/>
        <end position="317"/>
    </location>
</feature>
<evidence type="ECO:0000256" key="1">
    <source>
        <dbReference type="ARBA" id="ARBA00004651"/>
    </source>
</evidence>
<feature type="transmembrane region" description="Helical" evidence="9">
    <location>
        <begin position="98"/>
        <end position="115"/>
    </location>
</feature>
<keyword evidence="6" id="KW-0769">Symport</keyword>
<dbReference type="PANTHER" id="PTHR43528:SF1">
    <property type="entry name" value="ALPHA-KETOGLUTARATE PERMEASE"/>
    <property type="match status" value="1"/>
</dbReference>
<comment type="similarity">
    <text evidence="2">Belongs to the major facilitator superfamily. Metabolite:H+ Symporter (MHS) family (TC 2.A.1.6) family.</text>
</comment>
<evidence type="ECO:0000256" key="5">
    <source>
        <dbReference type="ARBA" id="ARBA00022692"/>
    </source>
</evidence>
<dbReference type="InterPro" id="IPR051084">
    <property type="entry name" value="H+-coupled_symporters"/>
</dbReference>
<dbReference type="InterPro" id="IPR020846">
    <property type="entry name" value="MFS_dom"/>
</dbReference>
<dbReference type="SUPFAM" id="SSF103473">
    <property type="entry name" value="MFS general substrate transporter"/>
    <property type="match status" value="1"/>
</dbReference>
<evidence type="ECO:0000256" key="2">
    <source>
        <dbReference type="ARBA" id="ARBA00008240"/>
    </source>
</evidence>
<feature type="transmembrane region" description="Helical" evidence="9">
    <location>
        <begin position="387"/>
        <end position="408"/>
    </location>
</feature>
<dbReference type="PROSITE" id="PS00217">
    <property type="entry name" value="SUGAR_TRANSPORT_2"/>
    <property type="match status" value="1"/>
</dbReference>
<protein>
    <submittedName>
        <fullName evidence="11">MHS family alpha-ketoglutarate permease-like MFS transporter</fullName>
    </submittedName>
</protein>
<dbReference type="Pfam" id="PF07690">
    <property type="entry name" value="MFS_1"/>
    <property type="match status" value="1"/>
</dbReference>
<dbReference type="InterPro" id="IPR005829">
    <property type="entry name" value="Sugar_transporter_CS"/>
</dbReference>
<feature type="transmembrane region" description="Helical" evidence="9">
    <location>
        <begin position="355"/>
        <end position="375"/>
    </location>
</feature>
<evidence type="ECO:0000256" key="9">
    <source>
        <dbReference type="SAM" id="Phobius"/>
    </source>
</evidence>
<feature type="transmembrane region" description="Helical" evidence="9">
    <location>
        <begin position="26"/>
        <end position="52"/>
    </location>
</feature>
<feature type="transmembrane region" description="Helical" evidence="9">
    <location>
        <begin position="420"/>
        <end position="438"/>
    </location>
</feature>
<evidence type="ECO:0000313" key="11">
    <source>
        <dbReference type="EMBL" id="MDR7358833.1"/>
    </source>
</evidence>
<evidence type="ECO:0000256" key="7">
    <source>
        <dbReference type="ARBA" id="ARBA00022989"/>
    </source>
</evidence>
<dbReference type="PANTHER" id="PTHR43528">
    <property type="entry name" value="ALPHA-KETOGLUTARATE PERMEASE"/>
    <property type="match status" value="1"/>
</dbReference>
<dbReference type="EMBL" id="JAVDYI010000001">
    <property type="protein sequence ID" value="MDR7358833.1"/>
    <property type="molecule type" value="Genomic_DNA"/>
</dbReference>
<keyword evidence="3" id="KW-0813">Transport</keyword>
<dbReference type="Gene3D" id="1.20.1250.20">
    <property type="entry name" value="MFS general substrate transporter like domains"/>
    <property type="match status" value="2"/>
</dbReference>
<keyword evidence="5 9" id="KW-0812">Transmembrane</keyword>
<keyword evidence="7 9" id="KW-1133">Transmembrane helix</keyword>
<feature type="transmembrane region" description="Helical" evidence="9">
    <location>
        <begin position="163"/>
        <end position="186"/>
    </location>
</feature>
<accession>A0ABU2BJQ3</accession>